<name>A0A6C0GVQ2_9BACT</name>
<keyword evidence="2" id="KW-1185">Reference proteome</keyword>
<dbReference type="KEGG" id="rhoz:GXP67_09790"/>
<dbReference type="Pfam" id="PF14100">
    <property type="entry name" value="DUF6807"/>
    <property type="match status" value="1"/>
</dbReference>
<organism evidence="1 2">
    <name type="scientific">Rhodocytophaga rosea</name>
    <dbReference type="NCBI Taxonomy" id="2704465"/>
    <lineage>
        <taxon>Bacteria</taxon>
        <taxon>Pseudomonadati</taxon>
        <taxon>Bacteroidota</taxon>
        <taxon>Cytophagia</taxon>
        <taxon>Cytophagales</taxon>
        <taxon>Rhodocytophagaceae</taxon>
        <taxon>Rhodocytophaga</taxon>
    </lineage>
</organism>
<evidence type="ECO:0008006" key="3">
    <source>
        <dbReference type="Google" id="ProtNLM"/>
    </source>
</evidence>
<proteinExistence type="predicted"/>
<dbReference type="EMBL" id="CP048222">
    <property type="protein sequence ID" value="QHT71957.1"/>
    <property type="molecule type" value="Genomic_DNA"/>
</dbReference>
<dbReference type="InterPro" id="IPR029475">
    <property type="entry name" value="DUF6807"/>
</dbReference>
<protein>
    <recommendedName>
        <fullName evidence="3">Methane oxygenase PmoA</fullName>
    </recommendedName>
</protein>
<gene>
    <name evidence="1" type="ORF">GXP67_09790</name>
</gene>
<dbReference type="Proteomes" id="UP000480178">
    <property type="component" value="Chromosome"/>
</dbReference>
<accession>A0A6C0GVQ2</accession>
<evidence type="ECO:0000313" key="1">
    <source>
        <dbReference type="EMBL" id="QHT71957.1"/>
    </source>
</evidence>
<reference evidence="1 2" key="1">
    <citation type="submission" date="2020-01" db="EMBL/GenBank/DDBJ databases">
        <authorList>
            <person name="Kim M.K."/>
        </authorList>
    </citation>
    <scope>NUCLEOTIDE SEQUENCE [LARGE SCALE GENOMIC DNA]</scope>
    <source>
        <strain evidence="1 2">172606-1</strain>
    </source>
</reference>
<evidence type="ECO:0000313" key="2">
    <source>
        <dbReference type="Proteomes" id="UP000480178"/>
    </source>
</evidence>
<sequence length="304" mass="35061">MLFIQFVILLYGGTPFTTLKSTQHIGLTQNKLTINYDPNIGQISVIRENDKRTLLTQIAQQNIRPYIHPITAPDGKGVLTQFSPGHHKHQTGLYWGLKQVNGRDYFMNWKEDYWQKVSATVVQEKGTQVKWQTVYHLLDENKQPILSETQTWSMQEQNRQYVLDMEWKGEAKKDIMIGKFYVGGLFLRMPWHEGMNGEVITAAGQRNQQAEGQRAIWADIGIQVEGRSDLAHIAIFDHPDNAVFPTPWRVDNELGIGPSRQILGDWKIDKDQMATFRYRLIVYTGELNGEALTHQWKAYICEEG</sequence>
<dbReference type="AlphaFoldDB" id="A0A6C0GVQ2"/>